<dbReference type="GO" id="GO:0009277">
    <property type="term" value="C:fungal-type cell wall"/>
    <property type="evidence" value="ECO:0007669"/>
    <property type="project" value="TreeGrafter"/>
</dbReference>
<evidence type="ECO:0000256" key="7">
    <source>
        <dbReference type="ARBA" id="ARBA00023180"/>
    </source>
</evidence>
<dbReference type="PANTHER" id="PTHR31018:SF3">
    <property type="entry name" value="RECEPTOR PROTEIN-TYROSINE KINASE"/>
    <property type="match status" value="1"/>
</dbReference>
<evidence type="ECO:0000313" key="10">
    <source>
        <dbReference type="Proteomes" id="UP000788993"/>
    </source>
</evidence>
<name>A0A9P8P470_9ASCO</name>
<dbReference type="InterPro" id="IPR051648">
    <property type="entry name" value="CWI-Assembly_Regulator"/>
</dbReference>
<dbReference type="EMBL" id="JAEUBD010001178">
    <property type="protein sequence ID" value="KAH3664736.1"/>
    <property type="molecule type" value="Genomic_DNA"/>
</dbReference>
<comment type="caution">
    <text evidence="9">The sequence shown here is derived from an EMBL/GenBank/DDBJ whole genome shotgun (WGS) entry which is preliminary data.</text>
</comment>
<keyword evidence="5" id="KW-0964">Secreted</keyword>
<evidence type="ECO:0000256" key="4">
    <source>
        <dbReference type="ARBA" id="ARBA00022512"/>
    </source>
</evidence>
<organism evidence="9 10">
    <name type="scientific">Ogataea polymorpha</name>
    <dbReference type="NCBI Taxonomy" id="460523"/>
    <lineage>
        <taxon>Eukaryota</taxon>
        <taxon>Fungi</taxon>
        <taxon>Dikarya</taxon>
        <taxon>Ascomycota</taxon>
        <taxon>Saccharomycotina</taxon>
        <taxon>Pichiomycetes</taxon>
        <taxon>Pichiales</taxon>
        <taxon>Pichiaceae</taxon>
        <taxon>Ogataea</taxon>
    </lineage>
</organism>
<dbReference type="Gene3D" id="3.80.20.20">
    <property type="entry name" value="Receptor L-domain"/>
    <property type="match status" value="1"/>
</dbReference>
<dbReference type="SUPFAM" id="SSF52058">
    <property type="entry name" value="L domain-like"/>
    <property type="match status" value="2"/>
</dbReference>
<proteinExistence type="inferred from homology"/>
<evidence type="ECO:0000256" key="3">
    <source>
        <dbReference type="ARBA" id="ARBA00005798"/>
    </source>
</evidence>
<dbReference type="GO" id="GO:0009986">
    <property type="term" value="C:cell surface"/>
    <property type="evidence" value="ECO:0007669"/>
    <property type="project" value="TreeGrafter"/>
</dbReference>
<accession>A0A9P8P470</accession>
<feature type="signal peptide" evidence="8">
    <location>
        <begin position="1"/>
        <end position="19"/>
    </location>
</feature>
<evidence type="ECO:0000313" key="9">
    <source>
        <dbReference type="EMBL" id="KAH3664736.1"/>
    </source>
</evidence>
<keyword evidence="4" id="KW-0134">Cell wall</keyword>
<evidence type="ECO:0008006" key="11">
    <source>
        <dbReference type="Google" id="ProtNLM"/>
    </source>
</evidence>
<dbReference type="PANTHER" id="PTHR31018">
    <property type="entry name" value="SPORULATION-SPECIFIC PROTEIN-RELATED"/>
    <property type="match status" value="1"/>
</dbReference>
<dbReference type="AlphaFoldDB" id="A0A9P8P470"/>
<protein>
    <recommendedName>
        <fullName evidence="11">Receptor L-domain domain-containing protein</fullName>
    </recommendedName>
</protein>
<dbReference type="PROSITE" id="PS51257">
    <property type="entry name" value="PROKAR_LIPOPROTEIN"/>
    <property type="match status" value="1"/>
</dbReference>
<feature type="chain" id="PRO_5040335289" description="Receptor L-domain domain-containing protein" evidence="8">
    <location>
        <begin position="20"/>
        <end position="432"/>
    </location>
</feature>
<dbReference type="GO" id="GO:0031505">
    <property type="term" value="P:fungal-type cell wall organization"/>
    <property type="evidence" value="ECO:0007669"/>
    <property type="project" value="TreeGrafter"/>
</dbReference>
<evidence type="ECO:0000256" key="5">
    <source>
        <dbReference type="ARBA" id="ARBA00022525"/>
    </source>
</evidence>
<keyword evidence="6 8" id="KW-0732">Signal</keyword>
<evidence type="ECO:0000256" key="8">
    <source>
        <dbReference type="SAM" id="SignalP"/>
    </source>
</evidence>
<comment type="subcellular location">
    <subcellularLocation>
        <location evidence="2">Cell membrane</location>
        <topology evidence="2">Lipid-anchor</topology>
        <topology evidence="2">GPI-anchor</topology>
    </subcellularLocation>
    <subcellularLocation>
        <location evidence="1">Secreted</location>
        <location evidence="1">Cell wall</location>
    </subcellularLocation>
</comment>
<gene>
    <name evidence="9" type="ORF">OGATHE_003551</name>
</gene>
<dbReference type="InterPro" id="IPR036941">
    <property type="entry name" value="Rcpt_L-dom_sf"/>
</dbReference>
<keyword evidence="7" id="KW-0325">Glycoprotein</keyword>
<reference evidence="9" key="2">
    <citation type="submission" date="2021-01" db="EMBL/GenBank/DDBJ databases">
        <authorList>
            <person name="Schikora-Tamarit M.A."/>
        </authorList>
    </citation>
    <scope>NUCLEOTIDE SEQUENCE</scope>
    <source>
        <strain evidence="9">NCAIM Y.01608</strain>
    </source>
</reference>
<evidence type="ECO:0000256" key="6">
    <source>
        <dbReference type="ARBA" id="ARBA00022729"/>
    </source>
</evidence>
<comment type="similarity">
    <text evidence="3">Belongs to the SPS2 family.</text>
</comment>
<evidence type="ECO:0000256" key="2">
    <source>
        <dbReference type="ARBA" id="ARBA00004609"/>
    </source>
</evidence>
<keyword evidence="10" id="KW-1185">Reference proteome</keyword>
<dbReference type="Proteomes" id="UP000788993">
    <property type="component" value="Unassembled WGS sequence"/>
</dbReference>
<reference evidence="9" key="1">
    <citation type="journal article" date="2021" name="Open Biol.">
        <title>Shared evolutionary footprints suggest mitochondrial oxidative damage underlies multiple complex I losses in fungi.</title>
        <authorList>
            <person name="Schikora-Tamarit M.A."/>
            <person name="Marcet-Houben M."/>
            <person name="Nosek J."/>
            <person name="Gabaldon T."/>
        </authorList>
    </citation>
    <scope>NUCLEOTIDE SEQUENCE</scope>
    <source>
        <strain evidence="9">NCAIM Y.01608</strain>
    </source>
</reference>
<sequence>MKPAVVLSILGALAGCCFGSLVHAADDSNDTEHAEIQPKCFKQNYYINAAGDMRELHDCRIISGNINIKGYDSDSLDLGSISHIKGSLSVANASSLLRIEGVELSTIDGTFALDTLTSLTSISLPKLESIDTIQWKVLPILSAVNLDKGIKRINSVVMSDTSLTGFSGFNVESLKTLNINNNRFLERIDSSVKEITETLLIAANARNLQVSLSDLTWANTITIKDTSSLNLDSLQVVENSAQFINNRFSELKLPKLKSTGMTLSVINNKQVRTVEFPSLAEVGGGLMIIDNDQVNRVDFFPVLRAIGGAIEFQGNIETSSFKQLKVVKGSAIIKSTSTQFDCNKWMKEEVSGVVRGGKIECGSGASRSTEVLLVDESGDITTGTPGVNSGVADGDHAKQTLARSGSSGSRPSGVGFAAVLLGFGVSWLAMQL</sequence>
<evidence type="ECO:0000256" key="1">
    <source>
        <dbReference type="ARBA" id="ARBA00004191"/>
    </source>
</evidence>
<dbReference type="GO" id="GO:0005886">
    <property type="term" value="C:plasma membrane"/>
    <property type="evidence" value="ECO:0007669"/>
    <property type="project" value="UniProtKB-SubCell"/>
</dbReference>